<name>A0A5C6CBU5_9BACT</name>
<proteinExistence type="predicted"/>
<accession>A0A5C6CBU5</accession>
<evidence type="ECO:0008006" key="3">
    <source>
        <dbReference type="Google" id="ProtNLM"/>
    </source>
</evidence>
<evidence type="ECO:0000313" key="1">
    <source>
        <dbReference type="EMBL" id="TWU20911.1"/>
    </source>
</evidence>
<keyword evidence="2" id="KW-1185">Reference proteome</keyword>
<dbReference type="AlphaFoldDB" id="A0A5C6CBU5"/>
<dbReference type="RefSeq" id="WP_146453029.1">
    <property type="nucleotide sequence ID" value="NZ_SJPS01000012.1"/>
</dbReference>
<organism evidence="1 2">
    <name type="scientific">Bythopirellula polymerisocia</name>
    <dbReference type="NCBI Taxonomy" id="2528003"/>
    <lineage>
        <taxon>Bacteria</taxon>
        <taxon>Pseudomonadati</taxon>
        <taxon>Planctomycetota</taxon>
        <taxon>Planctomycetia</taxon>
        <taxon>Pirellulales</taxon>
        <taxon>Lacipirellulaceae</taxon>
        <taxon>Bythopirellula</taxon>
    </lineage>
</organism>
<gene>
    <name evidence="1" type="ORF">Pla144_48120</name>
</gene>
<evidence type="ECO:0000313" key="2">
    <source>
        <dbReference type="Proteomes" id="UP000318437"/>
    </source>
</evidence>
<dbReference type="Proteomes" id="UP000318437">
    <property type="component" value="Unassembled WGS sequence"/>
</dbReference>
<reference evidence="1 2" key="1">
    <citation type="submission" date="2019-02" db="EMBL/GenBank/DDBJ databases">
        <title>Deep-cultivation of Planctomycetes and their phenomic and genomic characterization uncovers novel biology.</title>
        <authorList>
            <person name="Wiegand S."/>
            <person name="Jogler M."/>
            <person name="Boedeker C."/>
            <person name="Pinto D."/>
            <person name="Vollmers J."/>
            <person name="Rivas-Marin E."/>
            <person name="Kohn T."/>
            <person name="Peeters S.H."/>
            <person name="Heuer A."/>
            <person name="Rast P."/>
            <person name="Oberbeckmann S."/>
            <person name="Bunk B."/>
            <person name="Jeske O."/>
            <person name="Meyerdierks A."/>
            <person name="Storesund J.E."/>
            <person name="Kallscheuer N."/>
            <person name="Luecker S."/>
            <person name="Lage O.M."/>
            <person name="Pohl T."/>
            <person name="Merkel B.J."/>
            <person name="Hornburger P."/>
            <person name="Mueller R.-W."/>
            <person name="Bruemmer F."/>
            <person name="Labrenz M."/>
            <person name="Spormann A.M."/>
            <person name="Op Den Camp H."/>
            <person name="Overmann J."/>
            <person name="Amann R."/>
            <person name="Jetten M.S.M."/>
            <person name="Mascher T."/>
            <person name="Medema M.H."/>
            <person name="Devos D.P."/>
            <person name="Kaster A.-K."/>
            <person name="Ovreas L."/>
            <person name="Rohde M."/>
            <person name="Galperin M.Y."/>
            <person name="Jogler C."/>
        </authorList>
    </citation>
    <scope>NUCLEOTIDE SEQUENCE [LARGE SCALE GENOMIC DNA]</scope>
    <source>
        <strain evidence="1 2">Pla144</strain>
    </source>
</reference>
<dbReference type="OrthoDB" id="289388at2"/>
<dbReference type="EMBL" id="SJPS01000012">
    <property type="protein sequence ID" value="TWU20911.1"/>
    <property type="molecule type" value="Genomic_DNA"/>
</dbReference>
<comment type="caution">
    <text evidence="1">The sequence shown here is derived from an EMBL/GenBank/DDBJ whole genome shotgun (WGS) entry which is preliminary data.</text>
</comment>
<protein>
    <recommendedName>
        <fullName evidence="3">Helix-turn-helix domain-containing protein</fullName>
    </recommendedName>
</protein>
<sequence>MANHAILSNAEVGCIRSDAVYSLNHLKEFHNLGAHALREARRNGLLVRKVGRKHFVLGHDWLTYVSEHGKIV</sequence>